<evidence type="ECO:0000313" key="3">
    <source>
        <dbReference type="Proteomes" id="UP000765509"/>
    </source>
</evidence>
<dbReference type="Proteomes" id="UP000765509">
    <property type="component" value="Unassembled WGS sequence"/>
</dbReference>
<evidence type="ECO:0000256" key="1">
    <source>
        <dbReference type="SAM" id="MobiDB-lite"/>
    </source>
</evidence>
<accession>A0A9Q3H2E8</accession>
<feature type="compositionally biased region" description="Polar residues" evidence="1">
    <location>
        <begin position="206"/>
        <end position="219"/>
    </location>
</feature>
<feature type="compositionally biased region" description="Acidic residues" evidence="1">
    <location>
        <begin position="174"/>
        <end position="188"/>
    </location>
</feature>
<sequence length="219" mass="24191">MRTTNRHMLRWKIAIQEYRWNMKIIYKEGKSHTNADGLSRWPLDNVKSNPAYDPECNNHSPGVRVFINTPTQAPQISRSTICISIQFQKSSFLKDAYSLCISLLPYPEPCITRAPLDRTPSVHQLSANLDRGPPMEGAAPSRRGGMKSRRSRFFSGLLGGYPGMSEGARAILGEVEDEEGEESVEEEDSGKTEVADSLANAPEVPQGSNIALSSQPLVS</sequence>
<gene>
    <name evidence="2" type="ORF">O181_028471</name>
</gene>
<protein>
    <submittedName>
        <fullName evidence="2">Uncharacterized protein</fullName>
    </submittedName>
</protein>
<proteinExistence type="predicted"/>
<keyword evidence="3" id="KW-1185">Reference proteome</keyword>
<dbReference type="EMBL" id="AVOT02009753">
    <property type="protein sequence ID" value="MBW0488756.1"/>
    <property type="molecule type" value="Genomic_DNA"/>
</dbReference>
<feature type="region of interest" description="Disordered" evidence="1">
    <location>
        <begin position="124"/>
        <end position="148"/>
    </location>
</feature>
<name>A0A9Q3H2E8_9BASI</name>
<organism evidence="2 3">
    <name type="scientific">Austropuccinia psidii MF-1</name>
    <dbReference type="NCBI Taxonomy" id="1389203"/>
    <lineage>
        <taxon>Eukaryota</taxon>
        <taxon>Fungi</taxon>
        <taxon>Dikarya</taxon>
        <taxon>Basidiomycota</taxon>
        <taxon>Pucciniomycotina</taxon>
        <taxon>Pucciniomycetes</taxon>
        <taxon>Pucciniales</taxon>
        <taxon>Sphaerophragmiaceae</taxon>
        <taxon>Austropuccinia</taxon>
    </lineage>
</organism>
<comment type="caution">
    <text evidence="2">The sequence shown here is derived from an EMBL/GenBank/DDBJ whole genome shotgun (WGS) entry which is preliminary data.</text>
</comment>
<dbReference type="OrthoDB" id="2206664at2759"/>
<evidence type="ECO:0000313" key="2">
    <source>
        <dbReference type="EMBL" id="MBW0488756.1"/>
    </source>
</evidence>
<feature type="region of interest" description="Disordered" evidence="1">
    <location>
        <begin position="174"/>
        <end position="219"/>
    </location>
</feature>
<reference evidence="2" key="1">
    <citation type="submission" date="2021-03" db="EMBL/GenBank/DDBJ databases">
        <title>Draft genome sequence of rust myrtle Austropuccinia psidii MF-1, a brazilian biotype.</title>
        <authorList>
            <person name="Quecine M.C."/>
            <person name="Pachon D.M.R."/>
            <person name="Bonatelli M.L."/>
            <person name="Correr F.H."/>
            <person name="Franceschini L.M."/>
            <person name="Leite T.F."/>
            <person name="Margarido G.R.A."/>
            <person name="Almeida C.A."/>
            <person name="Ferrarezi J.A."/>
            <person name="Labate C.A."/>
        </authorList>
    </citation>
    <scope>NUCLEOTIDE SEQUENCE</scope>
    <source>
        <strain evidence="2">MF-1</strain>
    </source>
</reference>
<dbReference type="AlphaFoldDB" id="A0A9Q3H2E8"/>